<name>A0A388KJP5_CHABU</name>
<dbReference type="AlphaFoldDB" id="A0A388KJP5"/>
<sequence length="245" mass="25926">MEPVNQAAECRGHASVSCSRASAYPVCASAVLTISSALLCVSSASTVLRLPREHTLHYFASARTQKTLELLPVALILLLCSSCTVSAFTLRDDPDINQKIKMLLGGARSIADPMVDGDDGSSPPRPKPRSLFGWGRNNAGQLGLGHNNDVRTPEVVSMFVSKEIRQVAVGGLGDVDGDGEMSGGFSLVVTSSRKVFAFGANSHGQLGVGDMVDRYAMVPVALPGHVRVTQVAAGKVSFWEQKESK</sequence>
<keyword evidence="3" id="KW-0812">Transmembrane</keyword>
<evidence type="ECO:0000256" key="1">
    <source>
        <dbReference type="ARBA" id="ARBA00022737"/>
    </source>
</evidence>
<dbReference type="EMBL" id="BFEA01000128">
    <property type="protein sequence ID" value="GBG70271.1"/>
    <property type="molecule type" value="Genomic_DNA"/>
</dbReference>
<reference evidence="4 5" key="1">
    <citation type="journal article" date="2018" name="Cell">
        <title>The Chara Genome: Secondary Complexity and Implications for Plant Terrestrialization.</title>
        <authorList>
            <person name="Nishiyama T."/>
            <person name="Sakayama H."/>
            <person name="Vries J.D."/>
            <person name="Buschmann H."/>
            <person name="Saint-Marcoux D."/>
            <person name="Ullrich K.K."/>
            <person name="Haas F.B."/>
            <person name="Vanderstraeten L."/>
            <person name="Becker D."/>
            <person name="Lang D."/>
            <person name="Vosolsobe S."/>
            <person name="Rombauts S."/>
            <person name="Wilhelmsson P.K.I."/>
            <person name="Janitza P."/>
            <person name="Kern R."/>
            <person name="Heyl A."/>
            <person name="Rumpler F."/>
            <person name="Villalobos L.I.A.C."/>
            <person name="Clay J.M."/>
            <person name="Skokan R."/>
            <person name="Toyoda A."/>
            <person name="Suzuki Y."/>
            <person name="Kagoshima H."/>
            <person name="Schijlen E."/>
            <person name="Tajeshwar N."/>
            <person name="Catarino B."/>
            <person name="Hetherington A.J."/>
            <person name="Saltykova A."/>
            <person name="Bonnot C."/>
            <person name="Breuninger H."/>
            <person name="Symeonidi A."/>
            <person name="Radhakrishnan G.V."/>
            <person name="Van Nieuwerburgh F."/>
            <person name="Deforce D."/>
            <person name="Chang C."/>
            <person name="Karol K.G."/>
            <person name="Hedrich R."/>
            <person name="Ulvskov P."/>
            <person name="Glockner G."/>
            <person name="Delwiche C.F."/>
            <person name="Petrasek J."/>
            <person name="Van de Peer Y."/>
            <person name="Friml J."/>
            <person name="Beilby M."/>
            <person name="Dolan L."/>
            <person name="Kohara Y."/>
            <person name="Sugano S."/>
            <person name="Fujiyama A."/>
            <person name="Delaux P.-M."/>
            <person name="Quint M."/>
            <person name="TheiBen G."/>
            <person name="Hagemann M."/>
            <person name="Harholt J."/>
            <person name="Dunand C."/>
            <person name="Zachgo S."/>
            <person name="Langdale J."/>
            <person name="Maumus F."/>
            <person name="Straeten D.V.D."/>
            <person name="Gould S.B."/>
            <person name="Rensing S.A."/>
        </authorList>
    </citation>
    <scope>NUCLEOTIDE SEQUENCE [LARGE SCALE GENOMIC DNA]</scope>
    <source>
        <strain evidence="4 5">S276</strain>
    </source>
</reference>
<dbReference type="Gene3D" id="2.130.10.30">
    <property type="entry name" value="Regulator of chromosome condensation 1/beta-lactamase-inhibitor protein II"/>
    <property type="match status" value="1"/>
</dbReference>
<accession>A0A388KJP5</accession>
<feature type="repeat" description="RCC1" evidence="2">
    <location>
        <begin position="193"/>
        <end position="244"/>
    </location>
</feature>
<organism evidence="4 5">
    <name type="scientific">Chara braunii</name>
    <name type="common">Braun's stonewort</name>
    <dbReference type="NCBI Taxonomy" id="69332"/>
    <lineage>
        <taxon>Eukaryota</taxon>
        <taxon>Viridiplantae</taxon>
        <taxon>Streptophyta</taxon>
        <taxon>Charophyceae</taxon>
        <taxon>Charales</taxon>
        <taxon>Characeae</taxon>
        <taxon>Chara</taxon>
    </lineage>
</organism>
<evidence type="ECO:0000256" key="2">
    <source>
        <dbReference type="PROSITE-ProRule" id="PRU00235"/>
    </source>
</evidence>
<dbReference type="OrthoDB" id="526307at2759"/>
<dbReference type="Proteomes" id="UP000265515">
    <property type="component" value="Unassembled WGS sequence"/>
</dbReference>
<dbReference type="PANTHER" id="PTHR22872">
    <property type="entry name" value="BTK-BINDING PROTEIN-RELATED"/>
    <property type="match status" value="1"/>
</dbReference>
<evidence type="ECO:0000256" key="3">
    <source>
        <dbReference type="SAM" id="Phobius"/>
    </source>
</evidence>
<dbReference type="Gramene" id="GBG70271">
    <property type="protein sequence ID" value="GBG70271"/>
    <property type="gene ID" value="CBR_g6400"/>
</dbReference>
<feature type="transmembrane region" description="Helical" evidence="3">
    <location>
        <begin position="23"/>
        <end position="50"/>
    </location>
</feature>
<keyword evidence="3" id="KW-1133">Transmembrane helix</keyword>
<comment type="caution">
    <text evidence="4">The sequence shown here is derived from an EMBL/GenBank/DDBJ whole genome shotgun (WGS) entry which is preliminary data.</text>
</comment>
<keyword evidence="3" id="KW-0472">Membrane</keyword>
<dbReference type="InterPro" id="IPR009091">
    <property type="entry name" value="RCC1/BLIP-II"/>
</dbReference>
<dbReference type="Pfam" id="PF00415">
    <property type="entry name" value="RCC1"/>
    <property type="match status" value="2"/>
</dbReference>
<dbReference type="SUPFAM" id="SSF50985">
    <property type="entry name" value="RCC1/BLIP-II"/>
    <property type="match status" value="1"/>
</dbReference>
<keyword evidence="5" id="KW-1185">Reference proteome</keyword>
<feature type="transmembrane region" description="Helical" evidence="3">
    <location>
        <begin position="70"/>
        <end position="90"/>
    </location>
</feature>
<dbReference type="InterPro" id="IPR000408">
    <property type="entry name" value="Reg_chr_condens"/>
</dbReference>
<feature type="repeat" description="RCC1" evidence="2">
    <location>
        <begin position="129"/>
        <end position="180"/>
    </location>
</feature>
<proteinExistence type="predicted"/>
<dbReference type="PROSITE" id="PS50012">
    <property type="entry name" value="RCC1_3"/>
    <property type="match status" value="2"/>
</dbReference>
<protein>
    <submittedName>
        <fullName evidence="4">Uncharacterized protein</fullName>
    </submittedName>
</protein>
<evidence type="ECO:0000313" key="4">
    <source>
        <dbReference type="EMBL" id="GBG70271.1"/>
    </source>
</evidence>
<keyword evidence="1" id="KW-0677">Repeat</keyword>
<evidence type="ECO:0000313" key="5">
    <source>
        <dbReference type="Proteomes" id="UP000265515"/>
    </source>
</evidence>
<dbReference type="InterPro" id="IPR051625">
    <property type="entry name" value="Signaling_Regulatory_Domain"/>
</dbReference>
<gene>
    <name evidence="4" type="ORF">CBR_g6400</name>
</gene>